<dbReference type="InterPro" id="IPR036388">
    <property type="entry name" value="WH-like_DNA-bd_sf"/>
</dbReference>
<dbReference type="InterPro" id="IPR005149">
    <property type="entry name" value="Tscrpt_reg_PadR_N"/>
</dbReference>
<dbReference type="Pfam" id="PF03551">
    <property type="entry name" value="PadR"/>
    <property type="match status" value="1"/>
</dbReference>
<dbReference type="AlphaFoldDB" id="A0A327NQW2"/>
<feature type="domain" description="Transcription regulator PadR N-terminal" evidence="1">
    <location>
        <begin position="23"/>
        <end position="92"/>
    </location>
</feature>
<proteinExistence type="predicted"/>
<dbReference type="SUPFAM" id="SSF46785">
    <property type="entry name" value="Winged helix' DNA-binding domain"/>
    <property type="match status" value="1"/>
</dbReference>
<comment type="caution">
    <text evidence="2">The sequence shown here is derived from an EMBL/GenBank/DDBJ whole genome shotgun (WGS) entry which is preliminary data.</text>
</comment>
<organism evidence="2 3">
    <name type="scientific">Spirosoma telluris</name>
    <dbReference type="NCBI Taxonomy" id="2183553"/>
    <lineage>
        <taxon>Bacteria</taxon>
        <taxon>Pseudomonadati</taxon>
        <taxon>Bacteroidota</taxon>
        <taxon>Cytophagia</taxon>
        <taxon>Cytophagales</taxon>
        <taxon>Cytophagaceae</taxon>
        <taxon>Spirosoma</taxon>
    </lineage>
</organism>
<dbReference type="Proteomes" id="UP000249016">
    <property type="component" value="Unassembled WGS sequence"/>
</dbReference>
<accession>A0A327NQW2</accession>
<evidence type="ECO:0000313" key="3">
    <source>
        <dbReference type="Proteomes" id="UP000249016"/>
    </source>
</evidence>
<name>A0A327NQW2_9BACT</name>
<sequence length="115" mass="12804">MYYHAQGLLGEFEEIVLLVVAACPEEAYGVNIWEDVQQQTGRSITMSAVHATLYRLEEKGYLASTMGGATAERGGRRKRFFVLTALGVQALNDIQEMRNRLWQAIPPGKFQLIGG</sequence>
<dbReference type="EMBL" id="QLII01000001">
    <property type="protein sequence ID" value="RAI75068.1"/>
    <property type="molecule type" value="Genomic_DNA"/>
</dbReference>
<dbReference type="InterPro" id="IPR036390">
    <property type="entry name" value="WH_DNA-bd_sf"/>
</dbReference>
<reference evidence="2 3" key="1">
    <citation type="submission" date="2018-06" db="EMBL/GenBank/DDBJ databases">
        <title>Spirosoma sp. HMF3257 Genome sequencing and assembly.</title>
        <authorList>
            <person name="Kang H."/>
            <person name="Cha I."/>
            <person name="Kim H."/>
            <person name="Kang J."/>
            <person name="Joh K."/>
        </authorList>
    </citation>
    <scope>NUCLEOTIDE SEQUENCE [LARGE SCALE GENOMIC DNA]</scope>
    <source>
        <strain evidence="2 3">HMF3257</strain>
    </source>
</reference>
<evidence type="ECO:0000313" key="2">
    <source>
        <dbReference type="EMBL" id="RAI75068.1"/>
    </source>
</evidence>
<evidence type="ECO:0000259" key="1">
    <source>
        <dbReference type="Pfam" id="PF03551"/>
    </source>
</evidence>
<dbReference type="Gene3D" id="1.10.10.10">
    <property type="entry name" value="Winged helix-like DNA-binding domain superfamily/Winged helix DNA-binding domain"/>
    <property type="match status" value="1"/>
</dbReference>
<protein>
    <submittedName>
        <fullName evidence="2">PadR family transcriptional regulator</fullName>
    </submittedName>
</protein>
<gene>
    <name evidence="2" type="ORF">HMF3257_14140</name>
</gene>
<keyword evidence="3" id="KW-1185">Reference proteome</keyword>